<dbReference type="Proteomes" id="UP000450161">
    <property type="component" value="Unassembled WGS sequence"/>
</dbReference>
<dbReference type="RefSeq" id="WP_154480149.1">
    <property type="nucleotide sequence ID" value="NZ_VUNF01000001.1"/>
</dbReference>
<evidence type="ECO:0000313" key="1">
    <source>
        <dbReference type="EMBL" id="MST76372.1"/>
    </source>
</evidence>
<dbReference type="EMBL" id="VUNF01000001">
    <property type="protein sequence ID" value="MST76372.1"/>
    <property type="molecule type" value="Genomic_DNA"/>
</dbReference>
<reference evidence="1 2" key="1">
    <citation type="submission" date="2019-08" db="EMBL/GenBank/DDBJ databases">
        <title>In-depth cultivation of the pig gut microbiome towards novel bacterial diversity and tailored functional studies.</title>
        <authorList>
            <person name="Wylensek D."/>
            <person name="Hitch T.C.A."/>
            <person name="Clavel T."/>
        </authorList>
    </citation>
    <scope>NUCLEOTIDE SEQUENCE [LARGE SCALE GENOMIC DNA]</scope>
    <source>
        <strain evidence="1 2">LKV-178-WT-2C</strain>
    </source>
</reference>
<accession>A0A6I2TU90</accession>
<gene>
    <name evidence="1" type="ORF">FYJ72_01385</name>
</gene>
<comment type="caution">
    <text evidence="1">The sequence shown here is derived from an EMBL/GenBank/DDBJ whole genome shotgun (WGS) entry which is preliminary data.</text>
</comment>
<dbReference type="AlphaFoldDB" id="A0A6I2TU90"/>
<organism evidence="1 2">
    <name type="scientific">Segatella copri</name>
    <dbReference type="NCBI Taxonomy" id="165179"/>
    <lineage>
        <taxon>Bacteria</taxon>
        <taxon>Pseudomonadati</taxon>
        <taxon>Bacteroidota</taxon>
        <taxon>Bacteroidia</taxon>
        <taxon>Bacteroidales</taxon>
        <taxon>Prevotellaceae</taxon>
        <taxon>Segatella</taxon>
    </lineage>
</organism>
<evidence type="ECO:0000313" key="2">
    <source>
        <dbReference type="Proteomes" id="UP000450161"/>
    </source>
</evidence>
<name>A0A6I2TU90_9BACT</name>
<protein>
    <submittedName>
        <fullName evidence="1">Uncharacterized protein</fullName>
    </submittedName>
</protein>
<sequence length="60" mass="6431">MKKKYVSPSISVNEMVDEAALLAVSGGIIIPSGPGTSVDEGTGAARPYYYSVWDYDTEED</sequence>
<proteinExistence type="predicted"/>